<proteinExistence type="predicted"/>
<sequence length="381" mass="43224">MIFRAPELSTQDLAVLAAIHASRSRLADVLRTPRRWQGGLRRTMLARAIRGSNSIEGYNVEIDDAAAALDDEEPLSASQETFAEIRGYRRALGYVLQMAADPYFVLDLSAIRSMHFMMLSHALSKSPGQYRSGPIYVHDDHDDRIVYEGPDARRVPDLVDELVDGLRESDGTDPIVRAAVAHLNLVMIHPFRDGNGRMARALQTLVLAREQIVEPPFSSVEEWLGENTEDYYRALASTGHGAWHPERDTSMWVRFMLRAHHMQAQTAERRLHEAAAIWEMLDQIVEMDELPERVTEPLYEAVLGYRLRRSTYLKQAGLEERTATRDLSRLVEVGLLETRGATRGRYYVAAGRLHVVRAAARASREPLEDPYPELRAEWAAR</sequence>
<dbReference type="AlphaFoldDB" id="A0A7W9GVG3"/>
<dbReference type="GO" id="GO:0005524">
    <property type="term" value="F:ATP binding"/>
    <property type="evidence" value="ECO:0007669"/>
    <property type="project" value="UniProtKB-KW"/>
</dbReference>
<dbReference type="Gene3D" id="1.10.3290.10">
    <property type="entry name" value="Fido-like domain"/>
    <property type="match status" value="1"/>
</dbReference>
<evidence type="ECO:0000313" key="6">
    <source>
        <dbReference type="Proteomes" id="UP000542813"/>
    </source>
</evidence>
<evidence type="ECO:0000256" key="1">
    <source>
        <dbReference type="PIRSR" id="PIRSR640198-1"/>
    </source>
</evidence>
<feature type="domain" description="Fido" evidence="4">
    <location>
        <begin position="106"/>
        <end position="258"/>
    </location>
</feature>
<comment type="caution">
    <text evidence="5">The sequence shown here is derived from an EMBL/GenBank/DDBJ whole genome shotgun (WGS) entry which is preliminary data.</text>
</comment>
<protein>
    <submittedName>
        <fullName evidence="5">Fic family protein</fullName>
    </submittedName>
</protein>
<evidence type="ECO:0000256" key="2">
    <source>
        <dbReference type="PIRSR" id="PIRSR640198-2"/>
    </source>
</evidence>
<gene>
    <name evidence="5" type="ORF">HD601_005114</name>
</gene>
<feature type="binding site" evidence="2">
    <location>
        <begin position="231"/>
        <end position="232"/>
    </location>
    <ligand>
        <name>ATP</name>
        <dbReference type="ChEBI" id="CHEBI:30616"/>
    </ligand>
</feature>
<dbReference type="InterPro" id="IPR040198">
    <property type="entry name" value="Fido_containing"/>
</dbReference>
<keyword evidence="2" id="KW-0547">Nucleotide-binding</keyword>
<dbReference type="PANTHER" id="PTHR13504">
    <property type="entry name" value="FIDO DOMAIN-CONTAINING PROTEIN DDB_G0283145"/>
    <property type="match status" value="1"/>
</dbReference>
<feature type="active site" evidence="1">
    <location>
        <position position="189"/>
    </location>
</feature>
<dbReference type="PANTHER" id="PTHR13504:SF38">
    <property type="entry name" value="FIDO DOMAIN-CONTAINING PROTEIN"/>
    <property type="match status" value="1"/>
</dbReference>
<feature type="binding site" evidence="2">
    <location>
        <begin position="137"/>
        <end position="141"/>
    </location>
    <ligand>
        <name>ATP</name>
        <dbReference type="ChEBI" id="CHEBI:30616"/>
    </ligand>
</feature>
<feature type="binding site" evidence="2">
    <location>
        <begin position="193"/>
        <end position="200"/>
    </location>
    <ligand>
        <name>ATP</name>
        <dbReference type="ChEBI" id="CHEBI:30616"/>
    </ligand>
</feature>
<dbReference type="SUPFAM" id="SSF140931">
    <property type="entry name" value="Fic-like"/>
    <property type="match status" value="1"/>
</dbReference>
<dbReference type="Proteomes" id="UP000542813">
    <property type="component" value="Unassembled WGS sequence"/>
</dbReference>
<feature type="site" description="Important for autoinhibition of adenylyltransferase activity" evidence="3">
    <location>
        <position position="56"/>
    </location>
</feature>
<accession>A0A7W9GVG3</accession>
<dbReference type="RefSeq" id="WP_184826670.1">
    <property type="nucleotide sequence ID" value="NZ_JACHMM010000001.1"/>
</dbReference>
<dbReference type="PROSITE" id="PS51459">
    <property type="entry name" value="FIDO"/>
    <property type="match status" value="1"/>
</dbReference>
<keyword evidence="2" id="KW-0067">ATP-binding</keyword>
<keyword evidence="6" id="KW-1185">Reference proteome</keyword>
<reference evidence="5 6" key="1">
    <citation type="submission" date="2020-08" db="EMBL/GenBank/DDBJ databases">
        <title>Sequencing the genomes of 1000 actinobacteria strains.</title>
        <authorList>
            <person name="Klenk H.-P."/>
        </authorList>
    </citation>
    <scope>NUCLEOTIDE SEQUENCE [LARGE SCALE GENOMIC DNA]</scope>
    <source>
        <strain evidence="5 6">DSM 102122</strain>
    </source>
</reference>
<name>A0A7W9GVG3_9ACTN</name>
<evidence type="ECO:0000256" key="3">
    <source>
        <dbReference type="PIRSR" id="PIRSR640198-3"/>
    </source>
</evidence>
<evidence type="ECO:0000313" key="5">
    <source>
        <dbReference type="EMBL" id="MBB5790539.1"/>
    </source>
</evidence>
<dbReference type="EMBL" id="JACHMM010000001">
    <property type="protein sequence ID" value="MBB5790539.1"/>
    <property type="molecule type" value="Genomic_DNA"/>
</dbReference>
<dbReference type="InterPro" id="IPR036597">
    <property type="entry name" value="Fido-like_dom_sf"/>
</dbReference>
<organism evidence="5 6">
    <name type="scientific">Jiangella mangrovi</name>
    <dbReference type="NCBI Taxonomy" id="1524084"/>
    <lineage>
        <taxon>Bacteria</taxon>
        <taxon>Bacillati</taxon>
        <taxon>Actinomycetota</taxon>
        <taxon>Actinomycetes</taxon>
        <taxon>Jiangellales</taxon>
        <taxon>Jiangellaceae</taxon>
        <taxon>Jiangella</taxon>
    </lineage>
</organism>
<dbReference type="InterPro" id="IPR003812">
    <property type="entry name" value="Fido"/>
</dbReference>
<evidence type="ECO:0000259" key="4">
    <source>
        <dbReference type="PROSITE" id="PS51459"/>
    </source>
</evidence>
<dbReference type="Pfam" id="PF02661">
    <property type="entry name" value="Fic"/>
    <property type="match status" value="1"/>
</dbReference>